<evidence type="ECO:0000313" key="3">
    <source>
        <dbReference type="Proteomes" id="UP000245884"/>
    </source>
</evidence>
<dbReference type="GO" id="GO:0016651">
    <property type="term" value="F:oxidoreductase activity, acting on NAD(P)H"/>
    <property type="evidence" value="ECO:0007669"/>
    <property type="project" value="InterPro"/>
</dbReference>
<dbReference type="Gene3D" id="3.90.180.10">
    <property type="entry name" value="Medium-chain alcohol dehydrogenases, catalytic domain"/>
    <property type="match status" value="1"/>
</dbReference>
<dbReference type="InterPro" id="IPR047122">
    <property type="entry name" value="Trans-enoyl_RdTase-like"/>
</dbReference>
<dbReference type="CDD" id="cd08249">
    <property type="entry name" value="enoyl_reductase_like"/>
    <property type="match status" value="1"/>
</dbReference>
<dbReference type="InterPro" id="IPR036291">
    <property type="entry name" value="NAD(P)-bd_dom_sf"/>
</dbReference>
<dbReference type="OrthoDB" id="3233595at2759"/>
<dbReference type="EMBL" id="KZ819674">
    <property type="protein sequence ID" value="PWN25901.1"/>
    <property type="molecule type" value="Genomic_DNA"/>
</dbReference>
<dbReference type="SUPFAM" id="SSF51735">
    <property type="entry name" value="NAD(P)-binding Rossmann-fold domains"/>
    <property type="match status" value="1"/>
</dbReference>
<proteinExistence type="predicted"/>
<dbReference type="InterPro" id="IPR011032">
    <property type="entry name" value="GroES-like_sf"/>
</dbReference>
<dbReference type="PANTHER" id="PTHR45348:SF2">
    <property type="entry name" value="ZINC-TYPE ALCOHOL DEHYDROGENASE-LIKE PROTEIN C2E1P3.01"/>
    <property type="match status" value="1"/>
</dbReference>
<evidence type="ECO:0000313" key="2">
    <source>
        <dbReference type="EMBL" id="PWN25901.1"/>
    </source>
</evidence>
<dbReference type="InterPro" id="IPR013154">
    <property type="entry name" value="ADH-like_N"/>
</dbReference>
<sequence>MSLTHKAAFYNKVDGKADIQSRPNPLPEKGQVSVEITATSLNPVDWKIRAGAFPFTLPAVIGGDAAGVVHSVGKGVKNFKKGDRVFFQGYLGENDASTFQGKAVLDEKHISHTPSNVSDAEASGIQLASMVAVVGLYHESGALALRPCPWEEGGDKAGEGKAIVVLGGSSSVGQYVIQLCRLSGFSKIITTSSSTHSSHLQSLGAHTVLDRNTATPDQFIEAAAGIPLVAVYDSIGSDETYKLGVGLLQEANKEGQGQGASHYISVIPGTESQNFTNPDVTVRAVMGFNKHPDHEGICPPFIAAISGEDGWVGKGLYKPNRMEKIEGGLKGLDEGLDRLKEGVSGVKLWLDPRET</sequence>
<dbReference type="AlphaFoldDB" id="A0A316UNG2"/>
<dbReference type="Pfam" id="PF08240">
    <property type="entry name" value="ADH_N"/>
    <property type="match status" value="1"/>
</dbReference>
<feature type="domain" description="Enoyl reductase (ER)" evidence="1">
    <location>
        <begin position="12"/>
        <end position="291"/>
    </location>
</feature>
<dbReference type="Gene3D" id="3.40.50.720">
    <property type="entry name" value="NAD(P)-binding Rossmann-like Domain"/>
    <property type="match status" value="1"/>
</dbReference>
<dbReference type="SUPFAM" id="SSF50129">
    <property type="entry name" value="GroES-like"/>
    <property type="match status" value="1"/>
</dbReference>
<dbReference type="Proteomes" id="UP000245884">
    <property type="component" value="Unassembled WGS sequence"/>
</dbReference>
<dbReference type="PANTHER" id="PTHR45348">
    <property type="entry name" value="HYPOTHETICAL OXIDOREDUCTASE (EUROFUNG)"/>
    <property type="match status" value="1"/>
</dbReference>
<dbReference type="STRING" id="1569628.A0A316UNG2"/>
<keyword evidence="3" id="KW-1185">Reference proteome</keyword>
<accession>A0A316UNG2</accession>
<dbReference type="RefSeq" id="XP_025360513.1">
    <property type="nucleotide sequence ID" value="XM_025504799.1"/>
</dbReference>
<dbReference type="SMART" id="SM00829">
    <property type="entry name" value="PKS_ER"/>
    <property type="match status" value="1"/>
</dbReference>
<name>A0A316UNG2_9BASI</name>
<dbReference type="Pfam" id="PF00107">
    <property type="entry name" value="ADH_zinc_N"/>
    <property type="match status" value="1"/>
</dbReference>
<evidence type="ECO:0000259" key="1">
    <source>
        <dbReference type="SMART" id="SM00829"/>
    </source>
</evidence>
<protein>
    <submittedName>
        <fullName evidence="2">Quinone reductase</fullName>
    </submittedName>
</protein>
<organism evidence="2 3">
    <name type="scientific">Jaminaea rosea</name>
    <dbReference type="NCBI Taxonomy" id="1569628"/>
    <lineage>
        <taxon>Eukaryota</taxon>
        <taxon>Fungi</taxon>
        <taxon>Dikarya</taxon>
        <taxon>Basidiomycota</taxon>
        <taxon>Ustilaginomycotina</taxon>
        <taxon>Exobasidiomycetes</taxon>
        <taxon>Microstromatales</taxon>
        <taxon>Microstromatales incertae sedis</taxon>
        <taxon>Jaminaea</taxon>
    </lineage>
</organism>
<dbReference type="InterPro" id="IPR020843">
    <property type="entry name" value="ER"/>
</dbReference>
<reference evidence="2 3" key="1">
    <citation type="journal article" date="2018" name="Mol. Biol. Evol.">
        <title>Broad Genomic Sampling Reveals a Smut Pathogenic Ancestry of the Fungal Clade Ustilaginomycotina.</title>
        <authorList>
            <person name="Kijpornyongpan T."/>
            <person name="Mondo S.J."/>
            <person name="Barry K."/>
            <person name="Sandor L."/>
            <person name="Lee J."/>
            <person name="Lipzen A."/>
            <person name="Pangilinan J."/>
            <person name="LaButti K."/>
            <person name="Hainaut M."/>
            <person name="Henrissat B."/>
            <person name="Grigoriev I.V."/>
            <person name="Spatafora J.W."/>
            <person name="Aime M.C."/>
        </authorList>
    </citation>
    <scope>NUCLEOTIDE SEQUENCE [LARGE SCALE GENOMIC DNA]</scope>
    <source>
        <strain evidence="2 3">MCA 5214</strain>
    </source>
</reference>
<dbReference type="GeneID" id="37026622"/>
<dbReference type="InterPro" id="IPR013149">
    <property type="entry name" value="ADH-like_C"/>
</dbReference>
<gene>
    <name evidence="2" type="ORF">BDZ90DRAFT_228222</name>
</gene>